<proteinExistence type="predicted"/>
<gene>
    <name evidence="1" type="ORF">SAMN04488025_11511</name>
</gene>
<dbReference type="EMBL" id="FOOK01000015">
    <property type="protein sequence ID" value="SFG08878.1"/>
    <property type="molecule type" value="Genomic_DNA"/>
</dbReference>
<organism evidence="1 2">
    <name type="scientific">Planifilum fulgidum</name>
    <dbReference type="NCBI Taxonomy" id="201973"/>
    <lineage>
        <taxon>Bacteria</taxon>
        <taxon>Bacillati</taxon>
        <taxon>Bacillota</taxon>
        <taxon>Bacilli</taxon>
        <taxon>Bacillales</taxon>
        <taxon>Thermoactinomycetaceae</taxon>
        <taxon>Planifilum</taxon>
    </lineage>
</organism>
<dbReference type="AlphaFoldDB" id="A0A1I2NYS3"/>
<evidence type="ECO:0000313" key="2">
    <source>
        <dbReference type="Proteomes" id="UP000198661"/>
    </source>
</evidence>
<dbReference type="Proteomes" id="UP000198661">
    <property type="component" value="Unassembled WGS sequence"/>
</dbReference>
<reference evidence="2" key="1">
    <citation type="submission" date="2016-10" db="EMBL/GenBank/DDBJ databases">
        <authorList>
            <person name="Varghese N."/>
            <person name="Submissions S."/>
        </authorList>
    </citation>
    <scope>NUCLEOTIDE SEQUENCE [LARGE SCALE GENOMIC DNA]</scope>
    <source>
        <strain evidence="2">DSM 44945</strain>
    </source>
</reference>
<name>A0A1I2NYS3_9BACL</name>
<protein>
    <submittedName>
        <fullName evidence="1">Uncharacterized protein</fullName>
    </submittedName>
</protein>
<accession>A0A1I2NYS3</accession>
<keyword evidence="2" id="KW-1185">Reference proteome</keyword>
<sequence>MDLKDENVLASLVKIRPSEMSGLQKEWINKQIFYPGTLYRKARAEVRNQLLQRMEDASSLKPLMVNHLLLSLAWVGDEEVQRQFAQWRENPPSWSEKLCVPPEKYTYEASWELDENGKRRDLAYEEHIYTAKSGQGSAWLEEKCQCCGWKLAVLFDLDLSDRRLHFLGWRGKRLRIATCIQCTGYSTIYTEVDENGNVSWSPYNVKPEYCYHEPVDNREDFATPLFVVGSRQESWEELYNEERSKIGGLPAWIQDAYFPHCPCCRKSMPFIAQHKDDNAEGLIYVYLCTSCRIVATHYDQT</sequence>
<evidence type="ECO:0000313" key="1">
    <source>
        <dbReference type="EMBL" id="SFG08878.1"/>
    </source>
</evidence>